<dbReference type="EMBL" id="UINC01003182">
    <property type="protein sequence ID" value="SVA04050.1"/>
    <property type="molecule type" value="Genomic_DNA"/>
</dbReference>
<dbReference type="Gene3D" id="1.10.20.60">
    <property type="entry name" value="Glu-tRNAGln amidotransferase C subunit, N-terminal domain"/>
    <property type="match status" value="1"/>
</dbReference>
<evidence type="ECO:0008006" key="2">
    <source>
        <dbReference type="Google" id="ProtNLM"/>
    </source>
</evidence>
<gene>
    <name evidence="1" type="ORF">METZ01_LOCUS56904</name>
</gene>
<dbReference type="GO" id="GO:0070681">
    <property type="term" value="P:glutaminyl-tRNAGln biosynthesis via transamidation"/>
    <property type="evidence" value="ECO:0007669"/>
    <property type="project" value="TreeGrafter"/>
</dbReference>
<sequence length="95" mass="10956">MKIDKKTTLKIAKLCRIKVRDEEIEELSSQLSSILDWVEELNEVNTENIEPLNNVSMATLPLRQDKENLQDQSKDILSNAPEKLENYFAVPKVVE</sequence>
<dbReference type="SUPFAM" id="SSF141000">
    <property type="entry name" value="Glu-tRNAGln amidotransferase C subunit"/>
    <property type="match status" value="1"/>
</dbReference>
<accession>A0A381SJ15</accession>
<protein>
    <recommendedName>
        <fullName evidence="2">Aspartyl/glutamyl-tRNA(Asn/Gln) amidotransferase subunit C</fullName>
    </recommendedName>
</protein>
<dbReference type="InterPro" id="IPR036113">
    <property type="entry name" value="Asp/Glu-ADT_sf_sub_c"/>
</dbReference>
<name>A0A381SJ15_9ZZZZ</name>
<organism evidence="1">
    <name type="scientific">marine metagenome</name>
    <dbReference type="NCBI Taxonomy" id="408172"/>
    <lineage>
        <taxon>unclassified sequences</taxon>
        <taxon>metagenomes</taxon>
        <taxon>ecological metagenomes</taxon>
    </lineage>
</organism>
<evidence type="ECO:0000313" key="1">
    <source>
        <dbReference type="EMBL" id="SVA04050.1"/>
    </source>
</evidence>
<proteinExistence type="inferred from homology"/>
<dbReference type="PANTHER" id="PTHR15004">
    <property type="entry name" value="GLUTAMYL-TRNA(GLN) AMIDOTRANSFERASE SUBUNIT C, MITOCHONDRIAL"/>
    <property type="match status" value="1"/>
</dbReference>
<dbReference type="AlphaFoldDB" id="A0A381SJ15"/>
<dbReference type="PANTHER" id="PTHR15004:SF0">
    <property type="entry name" value="GLUTAMYL-TRNA(GLN) AMIDOTRANSFERASE SUBUNIT C, MITOCHONDRIAL"/>
    <property type="match status" value="1"/>
</dbReference>
<dbReference type="Pfam" id="PF02686">
    <property type="entry name" value="GatC"/>
    <property type="match status" value="1"/>
</dbReference>
<reference evidence="1" key="1">
    <citation type="submission" date="2018-05" db="EMBL/GenBank/DDBJ databases">
        <authorList>
            <person name="Lanie J.A."/>
            <person name="Ng W.-L."/>
            <person name="Kazmierczak K.M."/>
            <person name="Andrzejewski T.M."/>
            <person name="Davidsen T.M."/>
            <person name="Wayne K.J."/>
            <person name="Tettelin H."/>
            <person name="Glass J.I."/>
            <person name="Rusch D."/>
            <person name="Podicherti R."/>
            <person name="Tsui H.-C.T."/>
            <person name="Winkler M.E."/>
        </authorList>
    </citation>
    <scope>NUCLEOTIDE SEQUENCE</scope>
</reference>
<dbReference type="GO" id="GO:0006450">
    <property type="term" value="P:regulation of translational fidelity"/>
    <property type="evidence" value="ECO:0007669"/>
    <property type="project" value="InterPro"/>
</dbReference>
<dbReference type="InterPro" id="IPR003837">
    <property type="entry name" value="GatC"/>
</dbReference>
<dbReference type="NCBIfam" id="TIGR00135">
    <property type="entry name" value="gatC"/>
    <property type="match status" value="1"/>
</dbReference>
<dbReference type="HAMAP" id="MF_00122">
    <property type="entry name" value="GatC"/>
    <property type="match status" value="1"/>
</dbReference>